<dbReference type="eggNOG" id="KOG1657">
    <property type="taxonomic scope" value="Eukaryota"/>
</dbReference>
<dbReference type="STRING" id="5786.F0ZTN1"/>
<keyword evidence="16" id="KW-1185">Reference proteome</keyword>
<dbReference type="InterPro" id="IPR050568">
    <property type="entry name" value="Transcr_DNA_Rep_Reg"/>
</dbReference>
<evidence type="ECO:0000313" key="16">
    <source>
        <dbReference type="Proteomes" id="UP000001064"/>
    </source>
</evidence>
<dbReference type="InParanoid" id="F0ZTN1"/>
<dbReference type="InterPro" id="IPR003958">
    <property type="entry name" value="CBFA_NFYB_domain"/>
</dbReference>
<keyword evidence="8" id="KW-0539">Nucleus</keyword>
<dbReference type="CDD" id="cd23645">
    <property type="entry name" value="HFD_Dpb3-like"/>
    <property type="match status" value="1"/>
</dbReference>
<dbReference type="InterPro" id="IPR009072">
    <property type="entry name" value="Histone-fold"/>
</dbReference>
<dbReference type="SUPFAM" id="SSF47113">
    <property type="entry name" value="Histone-fold"/>
    <property type="match status" value="1"/>
</dbReference>
<dbReference type="PANTHER" id="PTHR10252:SF54">
    <property type="entry name" value="CHROMATIN ACCESSIBILITY COMPLEX PROTEIN 1"/>
    <property type="match status" value="1"/>
</dbReference>
<feature type="compositionally biased region" description="Basic and acidic residues" evidence="13">
    <location>
        <begin position="1"/>
        <end position="11"/>
    </location>
</feature>
<dbReference type="OMA" id="KTSEHEH"/>
<dbReference type="VEuPathDB" id="AmoebaDB:DICPUDRAFT_155311"/>
<dbReference type="Proteomes" id="UP000001064">
    <property type="component" value="Unassembled WGS sequence"/>
</dbReference>
<dbReference type="FunFam" id="1.10.20.10:FF:000048">
    <property type="entry name" value="Chromatin accessibility complex subunit 1"/>
    <property type="match status" value="1"/>
</dbReference>
<dbReference type="GO" id="GO:0005634">
    <property type="term" value="C:nucleus"/>
    <property type="evidence" value="ECO:0000318"/>
    <property type="project" value="GO_Central"/>
</dbReference>
<dbReference type="GO" id="GO:0046982">
    <property type="term" value="F:protein heterodimerization activity"/>
    <property type="evidence" value="ECO:0007669"/>
    <property type="project" value="InterPro"/>
</dbReference>
<evidence type="ECO:0000256" key="7">
    <source>
        <dbReference type="ARBA" id="ARBA00023125"/>
    </source>
</evidence>
<dbReference type="GO" id="GO:0006261">
    <property type="term" value="P:DNA-templated DNA replication"/>
    <property type="evidence" value="ECO:0000318"/>
    <property type="project" value="GO_Central"/>
</dbReference>
<evidence type="ECO:0000256" key="2">
    <source>
        <dbReference type="ARBA" id="ARBA00022553"/>
    </source>
</evidence>
<evidence type="ECO:0000256" key="9">
    <source>
        <dbReference type="ARBA" id="ARBA00059032"/>
    </source>
</evidence>
<keyword evidence="7" id="KW-0238">DNA-binding</keyword>
<feature type="domain" description="Transcription factor CBF/NF-Y/archaeal histone" evidence="14">
    <location>
        <begin position="83"/>
        <end position="146"/>
    </location>
</feature>
<dbReference type="PANTHER" id="PTHR10252">
    <property type="entry name" value="HISTONE-LIKE TRANSCRIPTION FACTOR CCAAT-RELATED"/>
    <property type="match status" value="1"/>
</dbReference>
<evidence type="ECO:0000256" key="12">
    <source>
        <dbReference type="ARBA" id="ARBA00083235"/>
    </source>
</evidence>
<evidence type="ECO:0000259" key="14">
    <source>
        <dbReference type="Pfam" id="PF00808"/>
    </source>
</evidence>
<gene>
    <name evidence="15" type="ORF">DICPUDRAFT_155311</name>
</gene>
<dbReference type="AlphaFoldDB" id="F0ZTN1"/>
<dbReference type="GO" id="GO:0003677">
    <property type="term" value="F:DNA binding"/>
    <property type="evidence" value="ECO:0007669"/>
    <property type="project" value="UniProtKB-KW"/>
</dbReference>
<dbReference type="FunCoup" id="F0ZTN1">
    <property type="interactions" value="191"/>
</dbReference>
<evidence type="ECO:0000256" key="6">
    <source>
        <dbReference type="ARBA" id="ARBA00023054"/>
    </source>
</evidence>
<dbReference type="GeneID" id="10508394"/>
<proteinExistence type="predicted"/>
<evidence type="ECO:0000313" key="15">
    <source>
        <dbReference type="EMBL" id="EGC32707.1"/>
    </source>
</evidence>
<dbReference type="GO" id="GO:0008623">
    <property type="term" value="C:CHRAC"/>
    <property type="evidence" value="ECO:0000318"/>
    <property type="project" value="GO_Central"/>
</dbReference>
<comment type="subcellular location">
    <subcellularLocation>
        <location evidence="1">Nucleus</location>
    </subcellularLocation>
</comment>
<dbReference type="KEGG" id="dpp:DICPUDRAFT_155311"/>
<protein>
    <recommendedName>
        <fullName evidence="11">Chromatin accessibility complex protein 1</fullName>
    </recommendedName>
    <alternativeName>
        <fullName evidence="12">DNA polymerase epsilon subunit p15</fullName>
    </alternativeName>
</protein>
<accession>F0ZTN1</accession>
<dbReference type="OrthoDB" id="636685at2759"/>
<feature type="compositionally biased region" description="Acidic residues" evidence="13">
    <location>
        <begin position="12"/>
        <end position="49"/>
    </location>
</feature>
<keyword evidence="5" id="KW-0007">Acetylation</keyword>
<comment type="subunit">
    <text evidence="10">Heterodimer with POLE3; binds to DNA. Component of the CHRAC ISWI chromatin remodeling complex at least composed of SMARCA5/SNF2H, BAZ1A/ACF1, CHRAC1 and POLE3; the complex preferentially binds DNA through the CHRAC1-POLE3 heterodimer and possesses ATP-dependent nucleosome-remodeling activity. Within the complex, the heterodimer with POLE3 interacts with SMARCA5/SNF2H; the interaction is direct and enhances nucleosome sliding activity by the SMARCA5/SNF2H and BAZ1A/ACF1 interaction. Within the complex, the heterodimer with POLE3 interacts with BAZ1A/ACF1; the interactions are direct.</text>
</comment>
<dbReference type="GO" id="GO:0016779">
    <property type="term" value="F:nucleotidyltransferase activity"/>
    <property type="evidence" value="ECO:0007669"/>
    <property type="project" value="UniProtKB-KW"/>
</dbReference>
<evidence type="ECO:0000256" key="3">
    <source>
        <dbReference type="ARBA" id="ARBA00022679"/>
    </source>
</evidence>
<evidence type="ECO:0000256" key="1">
    <source>
        <dbReference type="ARBA" id="ARBA00004123"/>
    </source>
</evidence>
<sequence>MTKDDEMKEIDNKEDEIEDEVEEEEEDKEEELEDEVEEEDEDKEEDKEEDKDTKDIGDSTATTANTADKKKKVSRSARSHDTQLPIARIKRIMKNDKDVKLISSDALMLVTKSTELFLDYFCKEAYKKTKSQGRKILSYKDISSAIKDIENLTFLTEIVPEKITMN</sequence>
<name>F0ZTN1_DICPU</name>
<dbReference type="EMBL" id="GL871179">
    <property type="protein sequence ID" value="EGC32707.1"/>
    <property type="molecule type" value="Genomic_DNA"/>
</dbReference>
<dbReference type="Pfam" id="PF00808">
    <property type="entry name" value="CBFD_NFYB_HMF"/>
    <property type="match status" value="1"/>
</dbReference>
<dbReference type="RefSeq" id="XP_003290776.1">
    <property type="nucleotide sequence ID" value="XM_003290728.1"/>
</dbReference>
<keyword evidence="3" id="KW-0808">Transferase</keyword>
<keyword evidence="6" id="KW-0175">Coiled coil</keyword>
<organism evidence="15 16">
    <name type="scientific">Dictyostelium purpureum</name>
    <name type="common">Slime mold</name>
    <dbReference type="NCBI Taxonomy" id="5786"/>
    <lineage>
        <taxon>Eukaryota</taxon>
        <taxon>Amoebozoa</taxon>
        <taxon>Evosea</taxon>
        <taxon>Eumycetozoa</taxon>
        <taxon>Dictyostelia</taxon>
        <taxon>Dictyosteliales</taxon>
        <taxon>Dictyosteliaceae</taxon>
        <taxon>Dictyostelium</taxon>
    </lineage>
</organism>
<comment type="function">
    <text evidence="9">Forms a complex with DNA polymerase epsilon subunit POLE3 and binds naked DNA, which is then incorporated into chromatin, aided by the nucleosome remodeling activity of ISWI/SNF2H and ACF1. Does not enhance nucleosome sliding activity of the ACF-5 ISWI chromatin remodeling complex.</text>
</comment>
<evidence type="ECO:0000256" key="5">
    <source>
        <dbReference type="ARBA" id="ARBA00022990"/>
    </source>
</evidence>
<evidence type="ECO:0000256" key="13">
    <source>
        <dbReference type="SAM" id="MobiDB-lite"/>
    </source>
</evidence>
<evidence type="ECO:0000256" key="11">
    <source>
        <dbReference type="ARBA" id="ARBA00071805"/>
    </source>
</evidence>
<evidence type="ECO:0000256" key="8">
    <source>
        <dbReference type="ARBA" id="ARBA00023242"/>
    </source>
</evidence>
<feature type="region of interest" description="Disordered" evidence="13">
    <location>
        <begin position="1"/>
        <end position="85"/>
    </location>
</feature>
<reference evidence="16" key="1">
    <citation type="journal article" date="2011" name="Genome Biol.">
        <title>Comparative genomics of the social amoebae Dictyostelium discoideum and Dictyostelium purpureum.</title>
        <authorList>
            <consortium name="US DOE Joint Genome Institute (JGI-PGF)"/>
            <person name="Sucgang R."/>
            <person name="Kuo A."/>
            <person name="Tian X."/>
            <person name="Salerno W."/>
            <person name="Parikh A."/>
            <person name="Feasley C.L."/>
            <person name="Dalin E."/>
            <person name="Tu H."/>
            <person name="Huang E."/>
            <person name="Barry K."/>
            <person name="Lindquist E."/>
            <person name="Shapiro H."/>
            <person name="Bruce D."/>
            <person name="Schmutz J."/>
            <person name="Salamov A."/>
            <person name="Fey P."/>
            <person name="Gaudet P."/>
            <person name="Anjard C."/>
            <person name="Babu M.M."/>
            <person name="Basu S."/>
            <person name="Bushmanova Y."/>
            <person name="van der Wel H."/>
            <person name="Katoh-Kurasawa M."/>
            <person name="Dinh C."/>
            <person name="Coutinho P.M."/>
            <person name="Saito T."/>
            <person name="Elias M."/>
            <person name="Schaap P."/>
            <person name="Kay R.R."/>
            <person name="Henrissat B."/>
            <person name="Eichinger L."/>
            <person name="Rivero F."/>
            <person name="Putnam N.H."/>
            <person name="West C.M."/>
            <person name="Loomis W.F."/>
            <person name="Chisholm R.L."/>
            <person name="Shaulsky G."/>
            <person name="Strassmann J.E."/>
            <person name="Queller D.C."/>
            <person name="Kuspa A."/>
            <person name="Grigoriev I.V."/>
        </authorList>
    </citation>
    <scope>NUCLEOTIDE SEQUENCE [LARGE SCALE GENOMIC DNA]</scope>
    <source>
        <strain evidence="16">QSDP1</strain>
    </source>
</reference>
<evidence type="ECO:0000256" key="4">
    <source>
        <dbReference type="ARBA" id="ARBA00022695"/>
    </source>
</evidence>
<keyword evidence="2" id="KW-0597">Phosphoprotein</keyword>
<keyword evidence="4" id="KW-0548">Nucleotidyltransferase</keyword>
<dbReference type="Gene3D" id="1.10.20.10">
    <property type="entry name" value="Histone, subunit A"/>
    <property type="match status" value="1"/>
</dbReference>
<evidence type="ECO:0000256" key="10">
    <source>
        <dbReference type="ARBA" id="ARBA00062516"/>
    </source>
</evidence>